<name>A0A318UDN8_9SPHI</name>
<protein>
    <submittedName>
        <fullName evidence="1">3-methyladenine DNA glycosylase AlkC</fullName>
    </submittedName>
</protein>
<evidence type="ECO:0000313" key="2">
    <source>
        <dbReference type="Proteomes" id="UP000248198"/>
    </source>
</evidence>
<dbReference type="Proteomes" id="UP000248198">
    <property type="component" value="Unassembled WGS sequence"/>
</dbReference>
<proteinExistence type="predicted"/>
<organism evidence="1 2">
    <name type="scientific">Pedobacter nutrimenti</name>
    <dbReference type="NCBI Taxonomy" id="1241337"/>
    <lineage>
        <taxon>Bacteria</taxon>
        <taxon>Pseudomonadati</taxon>
        <taxon>Bacteroidota</taxon>
        <taxon>Sphingobacteriia</taxon>
        <taxon>Sphingobacteriales</taxon>
        <taxon>Sphingobacteriaceae</taxon>
        <taxon>Pedobacter</taxon>
    </lineage>
</organism>
<dbReference type="AlphaFoldDB" id="A0A318UDN8"/>
<dbReference type="InterPro" id="IPR014825">
    <property type="entry name" value="DNA_alkylation"/>
</dbReference>
<dbReference type="InterPro" id="IPR016024">
    <property type="entry name" value="ARM-type_fold"/>
</dbReference>
<accession>A0A318UDN8</accession>
<keyword evidence="2" id="KW-1185">Reference proteome</keyword>
<sequence length="395" mass="45267">MPSAQPVHLFNFKLWVTKRTSHNKQLTFMGLLKDIYSETFYRSLAGSLAEVLPDFDKTLFLKKTCIPDFCKMELKQRMRHTTNVIHEFLSADFPIAASQLKALIVQLKKDGIGGELVFIFLPDYIECHGLEHFEASVEAIEFVTQFISCEFAVRPFLLKYGQRMIKQMEIWSLHENHKVRRLATEGCRPRLPWAMALPELKKDPTPILPILENLKNDPSDFVRKSVANNLNDISKDHPQVVLGIAALWKGISKETDAIIKHGCRTLLKQGHPDILAHYTLDSSAVEWSNFQVLSPEVAIGKHLEFSFHVKNTSKKAQIIRLEYALYYKRLNGQPSKKVFKISEKSYLANEGVLVKRKQSFKIITTRKFYPGPHQLSVIVNGSEKELKTFVLTEAE</sequence>
<reference evidence="1 2" key="1">
    <citation type="submission" date="2018-06" db="EMBL/GenBank/DDBJ databases">
        <title>Genomic Encyclopedia of Archaeal and Bacterial Type Strains, Phase II (KMG-II): from individual species to whole genera.</title>
        <authorList>
            <person name="Goeker M."/>
        </authorList>
    </citation>
    <scope>NUCLEOTIDE SEQUENCE [LARGE SCALE GENOMIC DNA]</scope>
    <source>
        <strain evidence="1 2">DSM 27372</strain>
    </source>
</reference>
<dbReference type="RefSeq" id="WP_245943721.1">
    <property type="nucleotide sequence ID" value="NZ_QKLU01000007.1"/>
</dbReference>
<dbReference type="SUPFAM" id="SSF48371">
    <property type="entry name" value="ARM repeat"/>
    <property type="match status" value="1"/>
</dbReference>
<dbReference type="PROSITE" id="PS50077">
    <property type="entry name" value="HEAT_REPEAT"/>
    <property type="match status" value="1"/>
</dbReference>
<evidence type="ECO:0000313" key="1">
    <source>
        <dbReference type="EMBL" id="PYF71580.1"/>
    </source>
</evidence>
<dbReference type="EMBL" id="QKLU01000007">
    <property type="protein sequence ID" value="PYF71580.1"/>
    <property type="molecule type" value="Genomic_DNA"/>
</dbReference>
<dbReference type="InterPro" id="IPR021133">
    <property type="entry name" value="HEAT_type_2"/>
</dbReference>
<dbReference type="Pfam" id="PF08713">
    <property type="entry name" value="DNA_alkylation"/>
    <property type="match status" value="1"/>
</dbReference>
<gene>
    <name evidence="1" type="ORF">B0O44_107195</name>
</gene>
<dbReference type="Gene3D" id="1.25.40.290">
    <property type="entry name" value="ARM repeat domains"/>
    <property type="match status" value="1"/>
</dbReference>
<comment type="caution">
    <text evidence="1">The sequence shown here is derived from an EMBL/GenBank/DDBJ whole genome shotgun (WGS) entry which is preliminary data.</text>
</comment>